<comment type="caution">
    <text evidence="2">The sequence shown here is derived from an EMBL/GenBank/DDBJ whole genome shotgun (WGS) entry which is preliminary data.</text>
</comment>
<keyword evidence="1" id="KW-0812">Transmembrane</keyword>
<evidence type="ECO:0000256" key="1">
    <source>
        <dbReference type="SAM" id="Phobius"/>
    </source>
</evidence>
<keyword evidence="1" id="KW-1133">Transmembrane helix</keyword>
<feature type="transmembrane region" description="Helical" evidence="1">
    <location>
        <begin position="16"/>
        <end position="39"/>
    </location>
</feature>
<protein>
    <recommendedName>
        <fullName evidence="4">PilN domain-containing protein</fullName>
    </recommendedName>
</protein>
<accession>A0A2H0TLG2</accession>
<dbReference type="Proteomes" id="UP000228508">
    <property type="component" value="Unassembled WGS sequence"/>
</dbReference>
<dbReference type="PANTHER" id="PTHR40278">
    <property type="entry name" value="DNA UTILIZATION PROTEIN HOFN"/>
    <property type="match status" value="1"/>
</dbReference>
<organism evidence="2 3">
    <name type="scientific">Candidatus Nealsonbacteria bacterium CG10_big_fil_rev_8_21_14_0_10_36_23</name>
    <dbReference type="NCBI Taxonomy" id="1974709"/>
    <lineage>
        <taxon>Bacteria</taxon>
        <taxon>Candidatus Nealsoniibacteriota</taxon>
    </lineage>
</organism>
<name>A0A2H0TLG2_9BACT</name>
<sequence length="182" mass="21538">MAIEIIPKTKARRPIFLINFLFFLGIFFLVLTIIAYFYLNNRIEKSSQTLKNLEENILQKRTPEVENLEKEIDSWRQKIEDYNFLFSQHRNPTNLFEFLEKVTHPQVWWTDFTFDATIPNSLRLKGVTQDFSTLQQQLIIFQNENFVQKINLNQVYFGKGGGVEFELEISLDLKILNPTPSI</sequence>
<dbReference type="EMBL" id="PFCH01000015">
    <property type="protein sequence ID" value="PIR72994.1"/>
    <property type="molecule type" value="Genomic_DNA"/>
</dbReference>
<gene>
    <name evidence="2" type="ORF">COV26_00855</name>
</gene>
<evidence type="ECO:0000313" key="3">
    <source>
        <dbReference type="Proteomes" id="UP000228508"/>
    </source>
</evidence>
<dbReference type="InterPro" id="IPR052534">
    <property type="entry name" value="Extracell_DNA_Util/SecSys_Comp"/>
</dbReference>
<dbReference type="AlphaFoldDB" id="A0A2H0TLG2"/>
<reference evidence="3" key="1">
    <citation type="submission" date="2017-09" db="EMBL/GenBank/DDBJ databases">
        <title>Depth-based differentiation of microbial function through sediment-hosted aquifers and enrichment of novel symbionts in the deep terrestrial subsurface.</title>
        <authorList>
            <person name="Probst A.J."/>
            <person name="Ladd B."/>
            <person name="Jarett J.K."/>
            <person name="Geller-Mcgrath D.E."/>
            <person name="Sieber C.M.K."/>
            <person name="Emerson J.B."/>
            <person name="Anantharaman K."/>
            <person name="Thomas B.C."/>
            <person name="Malmstrom R."/>
            <person name="Stieglmeier M."/>
            <person name="Klingl A."/>
            <person name="Woyke T."/>
            <person name="Ryan C.M."/>
            <person name="Banfield J.F."/>
        </authorList>
    </citation>
    <scope>NUCLEOTIDE SEQUENCE [LARGE SCALE GENOMIC DNA]</scope>
</reference>
<evidence type="ECO:0008006" key="4">
    <source>
        <dbReference type="Google" id="ProtNLM"/>
    </source>
</evidence>
<dbReference type="PANTHER" id="PTHR40278:SF1">
    <property type="entry name" value="DNA UTILIZATION PROTEIN HOFN"/>
    <property type="match status" value="1"/>
</dbReference>
<keyword evidence="1" id="KW-0472">Membrane</keyword>
<evidence type="ECO:0000313" key="2">
    <source>
        <dbReference type="EMBL" id="PIR72994.1"/>
    </source>
</evidence>
<proteinExistence type="predicted"/>